<dbReference type="EMBL" id="MK071998">
    <property type="protein sequence ID" value="AYV76795.1"/>
    <property type="molecule type" value="Genomic_DNA"/>
</dbReference>
<accession>A0A3G4ZPI5</accession>
<reference evidence="1" key="1">
    <citation type="submission" date="2018-10" db="EMBL/GenBank/DDBJ databases">
        <title>Hidden diversity of soil giant viruses.</title>
        <authorList>
            <person name="Schulz F."/>
            <person name="Alteio L."/>
            <person name="Goudeau D."/>
            <person name="Ryan E.M."/>
            <person name="Malmstrom R.R."/>
            <person name="Blanchard J."/>
            <person name="Woyke T."/>
        </authorList>
    </citation>
    <scope>NUCLEOTIDE SEQUENCE</scope>
    <source>
        <strain evidence="1">BAV1</strain>
    </source>
</reference>
<proteinExistence type="predicted"/>
<organism evidence="1">
    <name type="scientific">Barrevirus sp</name>
    <dbReference type="NCBI Taxonomy" id="2487763"/>
    <lineage>
        <taxon>Viruses</taxon>
        <taxon>Varidnaviria</taxon>
        <taxon>Bamfordvirae</taxon>
        <taxon>Nucleocytoviricota</taxon>
        <taxon>Megaviricetes</taxon>
        <taxon>Imitervirales</taxon>
        <taxon>Mimiviridae</taxon>
        <taxon>Klosneuvirinae</taxon>
    </lineage>
</organism>
<gene>
    <name evidence="1" type="ORF">Barrevirus1_17</name>
</gene>
<sequence>MGSCCDKDEGEQENTIQIPTVDIIAPFAIIQSKNDIILNPASTVAAVYTIENIVLYVYHAPDQNPQPNQFLVLPNFIEVICTQNYLDLPMIMKQVDYIRRNCTTVSIYPELINQ</sequence>
<name>A0A3G4ZPI5_9VIRU</name>
<evidence type="ECO:0000313" key="1">
    <source>
        <dbReference type="EMBL" id="AYV76795.1"/>
    </source>
</evidence>
<protein>
    <submittedName>
        <fullName evidence="1">Uncharacterized protein</fullName>
    </submittedName>
</protein>